<dbReference type="GO" id="GO:0044550">
    <property type="term" value="P:secondary metabolite biosynthetic process"/>
    <property type="evidence" value="ECO:0007669"/>
    <property type="project" value="TreeGrafter"/>
</dbReference>
<gene>
    <name evidence="7" type="ORF">GTP77_21970</name>
</gene>
<dbReference type="PANTHER" id="PTHR43352:SF1">
    <property type="entry name" value="ANTHRANILATE--COA LIGASE"/>
    <property type="match status" value="1"/>
</dbReference>
<sequence length="539" mass="57908">MIATGYTDTFARDNLPPGELWPDMAATLPELQYPDRLNCAAALLDEMVAQGFGERPAIHSYQESWTYAELLEKVDRIAHALRGPLGLEAGNRVLLRGANSPMMAACALAVLKAGCVLVPTMPLLRAKELSTALTKAKVNAVLCAAALSEEMELARGQTAMAGPAVYFGSDGADSLEALMQQQPSSFKAADTAADDVCIIGFTSGTTGVPKGTMHFHRDVLAICDCFPRSTLRTKASDVFIGTPPLAFTFGLGGLLLFPLRVGAAAVLLDRLTPDLLLKAIQDFRATICFTAPTFYRLMAPLAQAYDLSSLQKAVSAGEALPTATRTLWRESTGLEIIDGIGATEMLHIFISAAGEEVRPGATGKAIPGYQACVLGPDGKPLPPGEVGQLAVKGPTGCRYLDDARQEQYVRNGWNLTGDAYRMDQDGYFWYHARTDDMIISAGYNIAAPEVEDALMCHPAVAECAVVGWPDEERGQIVKAFVVLRQGHDASAELARALQEHVKQTVAPYKYPRAVEFLAALPRTQSGKLQRHVLRSAPAK</sequence>
<dbReference type="InterPro" id="IPR020845">
    <property type="entry name" value="AMP-binding_CS"/>
</dbReference>
<dbReference type="FunFam" id="3.30.300.30:FF:000005">
    <property type="entry name" value="Acyl-coenzyme A synthetase ACSM5, mitochondrial"/>
    <property type="match status" value="1"/>
</dbReference>
<evidence type="ECO:0000256" key="2">
    <source>
        <dbReference type="ARBA" id="ARBA00022598"/>
    </source>
</evidence>
<evidence type="ECO:0000259" key="6">
    <source>
        <dbReference type="Pfam" id="PF13193"/>
    </source>
</evidence>
<dbReference type="InterPro" id="IPR045851">
    <property type="entry name" value="AMP-bd_C_sf"/>
</dbReference>
<organism evidence="7 8">
    <name type="scientific">Pseudoduganella aquatica</name>
    <dbReference type="NCBI Taxonomy" id="2660641"/>
    <lineage>
        <taxon>Bacteria</taxon>
        <taxon>Pseudomonadati</taxon>
        <taxon>Pseudomonadota</taxon>
        <taxon>Betaproteobacteria</taxon>
        <taxon>Burkholderiales</taxon>
        <taxon>Oxalobacteraceae</taxon>
        <taxon>Telluria group</taxon>
        <taxon>Pseudoduganella</taxon>
    </lineage>
</organism>
<accession>A0A7X4HEZ4</accession>
<dbReference type="PROSITE" id="PS00455">
    <property type="entry name" value="AMP_BINDING"/>
    <property type="match status" value="1"/>
</dbReference>
<dbReference type="GO" id="GO:0016405">
    <property type="term" value="F:CoA-ligase activity"/>
    <property type="evidence" value="ECO:0007669"/>
    <property type="project" value="UniProtKB-ARBA"/>
</dbReference>
<evidence type="ECO:0000256" key="4">
    <source>
        <dbReference type="ARBA" id="ARBA00022840"/>
    </source>
</evidence>
<comment type="caution">
    <text evidence="7">The sequence shown here is derived from an EMBL/GenBank/DDBJ whole genome shotgun (WGS) entry which is preliminary data.</text>
</comment>
<proteinExistence type="inferred from homology"/>
<dbReference type="PANTHER" id="PTHR43352">
    <property type="entry name" value="ACETYL-COA SYNTHETASE"/>
    <property type="match status" value="1"/>
</dbReference>
<dbReference type="AlphaFoldDB" id="A0A7X4HEZ4"/>
<keyword evidence="8" id="KW-1185">Reference proteome</keyword>
<reference evidence="7 8" key="1">
    <citation type="submission" date="2019-12" db="EMBL/GenBank/DDBJ databases">
        <title>Novel species isolated from a subtropical stream in China.</title>
        <authorList>
            <person name="Lu H."/>
        </authorList>
    </citation>
    <scope>NUCLEOTIDE SEQUENCE [LARGE SCALE GENOMIC DNA]</scope>
    <source>
        <strain evidence="7 8">FT127W</strain>
    </source>
</reference>
<feature type="domain" description="AMP-dependent synthetase/ligase" evidence="5">
    <location>
        <begin position="48"/>
        <end position="395"/>
    </location>
</feature>
<feature type="domain" description="AMP-binding enzyme C-terminal" evidence="6">
    <location>
        <begin position="449"/>
        <end position="527"/>
    </location>
</feature>
<evidence type="ECO:0000313" key="7">
    <source>
        <dbReference type="EMBL" id="MYN09991.1"/>
    </source>
</evidence>
<comment type="similarity">
    <text evidence="1">Belongs to the ATP-dependent AMP-binding enzyme family.</text>
</comment>
<dbReference type="Gene3D" id="3.40.50.12780">
    <property type="entry name" value="N-terminal domain of ligase-like"/>
    <property type="match status" value="1"/>
</dbReference>
<dbReference type="InterPro" id="IPR000873">
    <property type="entry name" value="AMP-dep_synth/lig_dom"/>
</dbReference>
<dbReference type="GO" id="GO:0005524">
    <property type="term" value="F:ATP binding"/>
    <property type="evidence" value="ECO:0007669"/>
    <property type="project" value="UniProtKB-KW"/>
</dbReference>
<protein>
    <submittedName>
        <fullName evidence="7">AMP-binding protein</fullName>
    </submittedName>
</protein>
<keyword evidence="4" id="KW-0067">ATP-binding</keyword>
<dbReference type="InterPro" id="IPR042099">
    <property type="entry name" value="ANL_N_sf"/>
</dbReference>
<keyword evidence="2" id="KW-0436">Ligase</keyword>
<evidence type="ECO:0000256" key="1">
    <source>
        <dbReference type="ARBA" id="ARBA00006432"/>
    </source>
</evidence>
<dbReference type="GO" id="GO:0016878">
    <property type="term" value="F:acid-thiol ligase activity"/>
    <property type="evidence" value="ECO:0007669"/>
    <property type="project" value="TreeGrafter"/>
</dbReference>
<evidence type="ECO:0000259" key="5">
    <source>
        <dbReference type="Pfam" id="PF00501"/>
    </source>
</evidence>
<dbReference type="RefSeq" id="WP_161074285.1">
    <property type="nucleotide sequence ID" value="NZ_WWCU01000030.1"/>
</dbReference>
<dbReference type="SUPFAM" id="SSF56801">
    <property type="entry name" value="Acetyl-CoA synthetase-like"/>
    <property type="match status" value="1"/>
</dbReference>
<name>A0A7X4HEZ4_9BURK</name>
<keyword evidence="3" id="KW-0547">Nucleotide-binding</keyword>
<dbReference type="Gene3D" id="3.30.300.30">
    <property type="match status" value="1"/>
</dbReference>
<evidence type="ECO:0000256" key="3">
    <source>
        <dbReference type="ARBA" id="ARBA00022741"/>
    </source>
</evidence>
<dbReference type="Pfam" id="PF13193">
    <property type="entry name" value="AMP-binding_C"/>
    <property type="match status" value="1"/>
</dbReference>
<dbReference type="Proteomes" id="UP000450676">
    <property type="component" value="Unassembled WGS sequence"/>
</dbReference>
<dbReference type="InterPro" id="IPR025110">
    <property type="entry name" value="AMP-bd_C"/>
</dbReference>
<dbReference type="Pfam" id="PF00501">
    <property type="entry name" value="AMP-binding"/>
    <property type="match status" value="1"/>
</dbReference>
<dbReference type="EMBL" id="WWCU01000030">
    <property type="protein sequence ID" value="MYN09991.1"/>
    <property type="molecule type" value="Genomic_DNA"/>
</dbReference>
<evidence type="ECO:0000313" key="8">
    <source>
        <dbReference type="Proteomes" id="UP000450676"/>
    </source>
</evidence>